<dbReference type="EMBL" id="UGQF01000001">
    <property type="protein sequence ID" value="STZ03644.1"/>
    <property type="molecule type" value="Genomic_DNA"/>
</dbReference>
<name>A0A378QTM0_9GAMM</name>
<dbReference type="EMBL" id="MXAP01000101">
    <property type="protein sequence ID" value="OPH35999.1"/>
    <property type="molecule type" value="Genomic_DNA"/>
</dbReference>
<dbReference type="RefSeq" id="WP_079326233.1">
    <property type="nucleotide sequence ID" value="NZ_MXAP01000101.1"/>
</dbReference>
<dbReference type="Proteomes" id="UP000254618">
    <property type="component" value="Unassembled WGS sequence"/>
</dbReference>
<evidence type="ECO:0000313" key="3">
    <source>
        <dbReference type="Proteomes" id="UP000190777"/>
    </source>
</evidence>
<dbReference type="AlphaFoldDB" id="A0A378QTM0"/>
<evidence type="ECO:0000313" key="2">
    <source>
        <dbReference type="EMBL" id="STZ03644.1"/>
    </source>
</evidence>
<organism evidence="2 4">
    <name type="scientific">Moraxella equi</name>
    <dbReference type="NCBI Taxonomy" id="60442"/>
    <lineage>
        <taxon>Bacteria</taxon>
        <taxon>Pseudomonadati</taxon>
        <taxon>Pseudomonadota</taxon>
        <taxon>Gammaproteobacteria</taxon>
        <taxon>Moraxellales</taxon>
        <taxon>Moraxellaceae</taxon>
        <taxon>Moraxella</taxon>
    </lineage>
</organism>
<reference evidence="1 3" key="1">
    <citation type="submission" date="2017-03" db="EMBL/GenBank/DDBJ databases">
        <title>Draft genome sequence of Moraxella equi CCUG 4950T type strain.</title>
        <authorList>
            <person name="Salva-Serra F."/>
            <person name="Engstrom-Jakobsson H."/>
            <person name="Thorell K."/>
            <person name="Jaen-Luchoro D."/>
            <person name="Gonzales-Siles L."/>
            <person name="Karlsson R."/>
            <person name="Yazdan S."/>
            <person name="Boulund F."/>
            <person name="Johnning A."/>
            <person name="Engstrand L."/>
            <person name="Kristiansson E."/>
            <person name="Moore E."/>
        </authorList>
    </citation>
    <scope>NUCLEOTIDE SEQUENCE [LARGE SCALE GENOMIC DNA]</scope>
    <source>
        <strain evidence="1 3">CCUG 4950</strain>
    </source>
</reference>
<accession>A0A378QTM0</accession>
<proteinExistence type="predicted"/>
<evidence type="ECO:0000313" key="1">
    <source>
        <dbReference type="EMBL" id="OPH35999.1"/>
    </source>
</evidence>
<gene>
    <name evidence="1" type="ORF">B5J93_09955</name>
    <name evidence="2" type="ORF">NCTC11012_01898</name>
</gene>
<sequence length="111" mass="12949">MRELAVGDVLQNPDGYIIVQKITKDEDHNIWYFFRKGNDIVVDNINEALLKNDKFIFNIFDKIDEWLSVDLTNPSVKQQPSTEPDLDFSLLKEVTMKMLEVTADKEYLPNI</sequence>
<dbReference type="Proteomes" id="UP000190777">
    <property type="component" value="Unassembled WGS sequence"/>
</dbReference>
<protein>
    <submittedName>
        <fullName evidence="2">Uncharacterized protein</fullName>
    </submittedName>
</protein>
<evidence type="ECO:0000313" key="4">
    <source>
        <dbReference type="Proteomes" id="UP000254618"/>
    </source>
</evidence>
<keyword evidence="3" id="KW-1185">Reference proteome</keyword>
<reference evidence="2 4" key="2">
    <citation type="submission" date="2018-06" db="EMBL/GenBank/DDBJ databases">
        <authorList>
            <consortium name="Pathogen Informatics"/>
            <person name="Doyle S."/>
        </authorList>
    </citation>
    <scope>NUCLEOTIDE SEQUENCE [LARGE SCALE GENOMIC DNA]</scope>
    <source>
        <strain evidence="2 4">NCTC11012</strain>
    </source>
</reference>